<dbReference type="PANTHER" id="PTHR46317:SF1">
    <property type="entry name" value="HYDROLASE, TATD FAMILY"/>
    <property type="match status" value="1"/>
</dbReference>
<feature type="binding site" evidence="4">
    <location>
        <position position="155"/>
    </location>
    <ligand>
        <name>a divalent metal cation</name>
        <dbReference type="ChEBI" id="CHEBI:60240"/>
        <label>2</label>
    </ligand>
</feature>
<evidence type="ECO:0000256" key="4">
    <source>
        <dbReference type="PIRSR" id="PIRSR005902-1"/>
    </source>
</evidence>
<comment type="similarity">
    <text evidence="1">Belongs to the metallo-dependent hydrolases superfamily. TatD-type hydrolase family.</text>
</comment>
<dbReference type="CDD" id="cd01310">
    <property type="entry name" value="TatD_DNAse"/>
    <property type="match status" value="1"/>
</dbReference>
<feature type="binding site" evidence="4">
    <location>
        <position position="131"/>
    </location>
    <ligand>
        <name>a divalent metal cation</name>
        <dbReference type="ChEBI" id="CHEBI:60240"/>
        <label>2</label>
    </ligand>
</feature>
<keyword evidence="2 4" id="KW-0479">Metal-binding</keyword>
<evidence type="ECO:0000256" key="3">
    <source>
        <dbReference type="ARBA" id="ARBA00022801"/>
    </source>
</evidence>
<evidence type="ECO:0000256" key="1">
    <source>
        <dbReference type="ARBA" id="ARBA00009275"/>
    </source>
</evidence>
<dbReference type="PROSITE" id="PS01137">
    <property type="entry name" value="TATD_1"/>
    <property type="match status" value="1"/>
</dbReference>
<dbReference type="PIRSF" id="PIRSF005902">
    <property type="entry name" value="DNase_TatD"/>
    <property type="match status" value="1"/>
</dbReference>
<gene>
    <name evidence="5" type="ORF">F4V44_16870</name>
</gene>
<dbReference type="Gene3D" id="3.20.20.140">
    <property type="entry name" value="Metal-dependent hydrolases"/>
    <property type="match status" value="1"/>
</dbReference>
<dbReference type="InterPro" id="IPR018228">
    <property type="entry name" value="DNase_TatD-rel_CS"/>
</dbReference>
<dbReference type="PANTHER" id="PTHR46317">
    <property type="entry name" value="HYDROLASE OF PHP SUPERFAMILY-RELATED PROTEIN"/>
    <property type="match status" value="1"/>
</dbReference>
<dbReference type="InterPro" id="IPR032466">
    <property type="entry name" value="Metal_Hydrolase"/>
</dbReference>
<reference evidence="5 6" key="1">
    <citation type="submission" date="2019-09" db="EMBL/GenBank/DDBJ databases">
        <title>Whole genome sequences of isolates from the Mars Exploration Rovers.</title>
        <authorList>
            <person name="Seuylemezian A."/>
            <person name="Vaishampayan P."/>
        </authorList>
    </citation>
    <scope>NUCLEOTIDE SEQUENCE [LARGE SCALE GENOMIC DNA]</scope>
    <source>
        <strain evidence="5 6">MER_TA_151</strain>
    </source>
</reference>
<dbReference type="Proteomes" id="UP000326671">
    <property type="component" value="Unassembled WGS sequence"/>
</dbReference>
<feature type="binding site" evidence="4">
    <location>
        <position position="92"/>
    </location>
    <ligand>
        <name>a divalent metal cation</name>
        <dbReference type="ChEBI" id="CHEBI:60240"/>
        <label>1</label>
    </ligand>
</feature>
<evidence type="ECO:0000313" key="5">
    <source>
        <dbReference type="EMBL" id="KAA9021659.1"/>
    </source>
</evidence>
<dbReference type="OrthoDB" id="9775608at2"/>
<dbReference type="InterPro" id="IPR001130">
    <property type="entry name" value="TatD-like"/>
</dbReference>
<dbReference type="SUPFAM" id="SSF51556">
    <property type="entry name" value="Metallo-dependent hydrolases"/>
    <property type="match status" value="1"/>
</dbReference>
<dbReference type="EMBL" id="VYKL01000026">
    <property type="protein sequence ID" value="KAA9021659.1"/>
    <property type="molecule type" value="Genomic_DNA"/>
</dbReference>
<comment type="caution">
    <text evidence="5">The sequence shown here is derived from an EMBL/GenBank/DDBJ whole genome shotgun (WGS) entry which is preliminary data.</text>
</comment>
<feature type="binding site" evidence="4">
    <location>
        <position position="203"/>
    </location>
    <ligand>
        <name>a divalent metal cation</name>
        <dbReference type="ChEBI" id="CHEBI:60240"/>
        <label>1</label>
    </ligand>
</feature>
<keyword evidence="3" id="KW-0378">Hydrolase</keyword>
<evidence type="ECO:0000256" key="2">
    <source>
        <dbReference type="ARBA" id="ARBA00022723"/>
    </source>
</evidence>
<protein>
    <submittedName>
        <fullName evidence="5">TatD family deoxyribonuclease</fullName>
    </submittedName>
</protein>
<proteinExistence type="inferred from homology"/>
<dbReference type="RefSeq" id="WP_150441186.1">
    <property type="nucleotide sequence ID" value="NZ_VYKL01000026.1"/>
</dbReference>
<organism evidence="5 6">
    <name type="scientific">Niallia endozanthoxylica</name>
    <dbReference type="NCBI Taxonomy" id="2036016"/>
    <lineage>
        <taxon>Bacteria</taxon>
        <taxon>Bacillati</taxon>
        <taxon>Bacillota</taxon>
        <taxon>Bacilli</taxon>
        <taxon>Bacillales</taxon>
        <taxon>Bacillaceae</taxon>
        <taxon>Niallia</taxon>
    </lineage>
</organism>
<evidence type="ECO:0000313" key="6">
    <source>
        <dbReference type="Proteomes" id="UP000326671"/>
    </source>
</evidence>
<keyword evidence="6" id="KW-1185">Reference proteome</keyword>
<dbReference type="GO" id="GO:0046872">
    <property type="term" value="F:metal ion binding"/>
    <property type="evidence" value="ECO:0007669"/>
    <property type="project" value="UniProtKB-KW"/>
</dbReference>
<dbReference type="GO" id="GO:0016788">
    <property type="term" value="F:hydrolase activity, acting on ester bonds"/>
    <property type="evidence" value="ECO:0007669"/>
    <property type="project" value="InterPro"/>
</dbReference>
<feature type="binding site" evidence="4">
    <location>
        <position position="8"/>
    </location>
    <ligand>
        <name>a divalent metal cation</name>
        <dbReference type="ChEBI" id="CHEBI:60240"/>
        <label>1</label>
    </ligand>
</feature>
<feature type="binding site" evidence="4">
    <location>
        <position position="10"/>
    </location>
    <ligand>
        <name>a divalent metal cation</name>
        <dbReference type="ChEBI" id="CHEBI:60240"/>
        <label>1</label>
    </ligand>
</feature>
<accession>A0A5J5HQ86</accession>
<sequence>MRKIIDAHIHLDHYPSHDIEQVVNGDSTVDALIGVSYNLASCIQNQAFSQKFKKFKSAFGWHPEQTLISGNDFSQLIDWIKVSNQDMIAIGEVGLPYYSRQKTKIPIEGYIERLETFIHLANKWKKPIVLHAVYDDAPIVCNLLEKYDIKKAHFHWFKGDLQTISRLIDNNYFISITPDIVYEKEIQELVRLYPIEKMMVETDGPWPFEGPFQGRITHPNMIHTSINMIAEIKQLPSVDVYRQLYKNTTSFYHL</sequence>
<dbReference type="Pfam" id="PF01026">
    <property type="entry name" value="TatD_DNase"/>
    <property type="match status" value="1"/>
</dbReference>
<dbReference type="AlphaFoldDB" id="A0A5J5HQ86"/>
<name>A0A5J5HQ86_9BACI</name>